<keyword evidence="4" id="KW-0804">Transcription</keyword>
<dbReference type="CDD" id="cd00383">
    <property type="entry name" value="trans_reg_C"/>
    <property type="match status" value="1"/>
</dbReference>
<name>A0ABZ1BPZ6_9FIRM</name>
<dbReference type="PROSITE" id="PS50110">
    <property type="entry name" value="RESPONSE_REGULATORY"/>
    <property type="match status" value="1"/>
</dbReference>
<reference evidence="11" key="1">
    <citation type="submission" date="2023-12" db="EMBL/GenBank/DDBJ databases">
        <title>Novel isolates from deep terrestrial aquifers shed light on the physiology and ecology of the class Limnochordia.</title>
        <authorList>
            <person name="Karnachuk O.V."/>
            <person name="Lukina A.P."/>
            <person name="Avakyan M.R."/>
            <person name="Kadnikov V."/>
            <person name="Begmatov S."/>
            <person name="Beletsky A.V."/>
            <person name="Mardanov A.V."/>
            <person name="Ravin N.V."/>
        </authorList>
    </citation>
    <scope>NUCLEOTIDE SEQUENCE [LARGE SCALE GENOMIC DNA]</scope>
    <source>
        <strain evidence="11">LN</strain>
    </source>
</reference>
<organism evidence="10 11">
    <name type="scientific">Geochorda subterranea</name>
    <dbReference type="NCBI Taxonomy" id="3109564"/>
    <lineage>
        <taxon>Bacteria</taxon>
        <taxon>Bacillati</taxon>
        <taxon>Bacillota</taxon>
        <taxon>Limnochordia</taxon>
        <taxon>Limnochordales</taxon>
        <taxon>Geochordaceae</taxon>
        <taxon>Geochorda</taxon>
    </lineage>
</organism>
<protein>
    <submittedName>
        <fullName evidence="10">Response regulator transcription factor</fullName>
    </submittedName>
</protein>
<dbReference type="Pfam" id="PF00072">
    <property type="entry name" value="Response_reg"/>
    <property type="match status" value="1"/>
</dbReference>
<dbReference type="InterPro" id="IPR001789">
    <property type="entry name" value="Sig_transdc_resp-reg_receiver"/>
</dbReference>
<dbReference type="SUPFAM" id="SSF52172">
    <property type="entry name" value="CheY-like"/>
    <property type="match status" value="1"/>
</dbReference>
<dbReference type="PROSITE" id="PS51755">
    <property type="entry name" value="OMPR_PHOB"/>
    <property type="match status" value="1"/>
</dbReference>
<dbReference type="PANTHER" id="PTHR48111">
    <property type="entry name" value="REGULATOR OF RPOS"/>
    <property type="match status" value="1"/>
</dbReference>
<dbReference type="Gene3D" id="3.40.50.2300">
    <property type="match status" value="1"/>
</dbReference>
<evidence type="ECO:0000256" key="7">
    <source>
        <dbReference type="SAM" id="MobiDB-lite"/>
    </source>
</evidence>
<evidence type="ECO:0000256" key="1">
    <source>
        <dbReference type="ARBA" id="ARBA00022553"/>
    </source>
</evidence>
<keyword evidence="2" id="KW-0805">Transcription regulation</keyword>
<dbReference type="Gene3D" id="6.10.250.690">
    <property type="match status" value="1"/>
</dbReference>
<dbReference type="SMART" id="SM00448">
    <property type="entry name" value="REC"/>
    <property type="match status" value="1"/>
</dbReference>
<evidence type="ECO:0000256" key="5">
    <source>
        <dbReference type="PROSITE-ProRule" id="PRU00169"/>
    </source>
</evidence>
<feature type="domain" description="OmpR/PhoB-type" evidence="9">
    <location>
        <begin position="148"/>
        <end position="247"/>
    </location>
</feature>
<dbReference type="RefSeq" id="WP_324669157.1">
    <property type="nucleotide sequence ID" value="NZ_CP141614.1"/>
</dbReference>
<feature type="compositionally biased region" description="Basic and acidic residues" evidence="7">
    <location>
        <begin position="128"/>
        <end position="145"/>
    </location>
</feature>
<evidence type="ECO:0000256" key="3">
    <source>
        <dbReference type="ARBA" id="ARBA00023125"/>
    </source>
</evidence>
<evidence type="ECO:0000256" key="6">
    <source>
        <dbReference type="PROSITE-ProRule" id="PRU01091"/>
    </source>
</evidence>
<dbReference type="InterPro" id="IPR016032">
    <property type="entry name" value="Sig_transdc_resp-reg_C-effctor"/>
</dbReference>
<feature type="modified residue" description="4-aspartylphosphate" evidence="5">
    <location>
        <position position="59"/>
    </location>
</feature>
<keyword evidence="3 6" id="KW-0238">DNA-binding</keyword>
<dbReference type="SMART" id="SM00862">
    <property type="entry name" value="Trans_reg_C"/>
    <property type="match status" value="1"/>
</dbReference>
<evidence type="ECO:0000313" key="11">
    <source>
        <dbReference type="Proteomes" id="UP001333102"/>
    </source>
</evidence>
<evidence type="ECO:0000256" key="2">
    <source>
        <dbReference type="ARBA" id="ARBA00023015"/>
    </source>
</evidence>
<dbReference type="Pfam" id="PF00486">
    <property type="entry name" value="Trans_reg_C"/>
    <property type="match status" value="1"/>
</dbReference>
<evidence type="ECO:0000313" key="10">
    <source>
        <dbReference type="EMBL" id="WRP14779.1"/>
    </source>
</evidence>
<evidence type="ECO:0000259" key="9">
    <source>
        <dbReference type="PROSITE" id="PS51755"/>
    </source>
</evidence>
<dbReference type="EMBL" id="CP141614">
    <property type="protein sequence ID" value="WRP14779.1"/>
    <property type="molecule type" value="Genomic_DNA"/>
</dbReference>
<dbReference type="Gene3D" id="1.10.10.10">
    <property type="entry name" value="Winged helix-like DNA-binding domain superfamily/Winged helix DNA-binding domain"/>
    <property type="match status" value="1"/>
</dbReference>
<dbReference type="InterPro" id="IPR039420">
    <property type="entry name" value="WalR-like"/>
</dbReference>
<proteinExistence type="predicted"/>
<feature type="DNA-binding region" description="OmpR/PhoB-type" evidence="6">
    <location>
        <begin position="148"/>
        <end position="247"/>
    </location>
</feature>
<dbReference type="InterPro" id="IPR011006">
    <property type="entry name" value="CheY-like_superfamily"/>
</dbReference>
<keyword evidence="1 5" id="KW-0597">Phosphoprotein</keyword>
<dbReference type="InterPro" id="IPR036388">
    <property type="entry name" value="WH-like_DNA-bd_sf"/>
</dbReference>
<dbReference type="PANTHER" id="PTHR48111:SF4">
    <property type="entry name" value="DNA-BINDING DUAL TRANSCRIPTIONAL REGULATOR OMPR"/>
    <property type="match status" value="1"/>
</dbReference>
<evidence type="ECO:0000256" key="4">
    <source>
        <dbReference type="ARBA" id="ARBA00023163"/>
    </source>
</evidence>
<dbReference type="Proteomes" id="UP001333102">
    <property type="component" value="Chromosome"/>
</dbReference>
<sequence length="252" mass="28007">MTLPGGAAATVLVVEDEAQIADVLQAYLEAEGFGVLRASDGEEALELARRERVDLVLLDLMLPKLDGREVCRRIRRDSDLPIIMLTARDDEVDRVVGLELGADDYITKPFSPREVVARIRAVLRRSRHGSDAGGRRRSEGAERPGDAQPVCRVGPLVVDPARHQAYVGERELDLTPTEFKLLAALASHPGMVFTRLQLVERVQGAAFEGYERTIDAHIKNLRQKLEDDPRHPRFIATVYGVGYKLVTPRETP</sequence>
<gene>
    <name evidence="10" type="ORF">VLY81_01005</name>
</gene>
<feature type="region of interest" description="Disordered" evidence="7">
    <location>
        <begin position="127"/>
        <end position="149"/>
    </location>
</feature>
<evidence type="ECO:0000259" key="8">
    <source>
        <dbReference type="PROSITE" id="PS50110"/>
    </source>
</evidence>
<dbReference type="SUPFAM" id="SSF46894">
    <property type="entry name" value="C-terminal effector domain of the bipartite response regulators"/>
    <property type="match status" value="1"/>
</dbReference>
<feature type="domain" description="Response regulatory" evidence="8">
    <location>
        <begin position="10"/>
        <end position="123"/>
    </location>
</feature>
<accession>A0ABZ1BPZ6</accession>
<dbReference type="InterPro" id="IPR001867">
    <property type="entry name" value="OmpR/PhoB-type_DNA-bd"/>
</dbReference>
<keyword evidence="11" id="KW-1185">Reference proteome</keyword>